<reference evidence="1" key="1">
    <citation type="submission" date="2020-11" db="EMBL/GenBank/DDBJ databases">
        <authorList>
            <person name="Tran Van P."/>
        </authorList>
    </citation>
    <scope>NUCLEOTIDE SEQUENCE</scope>
</reference>
<protein>
    <submittedName>
        <fullName evidence="1">Uncharacterized protein</fullName>
    </submittedName>
</protein>
<proteinExistence type="predicted"/>
<dbReference type="AlphaFoldDB" id="A0A7R9G4E9"/>
<organism evidence="1">
    <name type="scientific">Timema shepardi</name>
    <name type="common">Walking stick</name>
    <dbReference type="NCBI Taxonomy" id="629360"/>
    <lineage>
        <taxon>Eukaryota</taxon>
        <taxon>Metazoa</taxon>
        <taxon>Ecdysozoa</taxon>
        <taxon>Arthropoda</taxon>
        <taxon>Hexapoda</taxon>
        <taxon>Insecta</taxon>
        <taxon>Pterygota</taxon>
        <taxon>Neoptera</taxon>
        <taxon>Polyneoptera</taxon>
        <taxon>Phasmatodea</taxon>
        <taxon>Timematodea</taxon>
        <taxon>Timematoidea</taxon>
        <taxon>Timematidae</taxon>
        <taxon>Timema</taxon>
    </lineage>
</organism>
<accession>A0A7R9G4E9</accession>
<evidence type="ECO:0000313" key="1">
    <source>
        <dbReference type="EMBL" id="CAD7266734.1"/>
    </source>
</evidence>
<gene>
    <name evidence="1" type="ORF">TSIB3V08_LOCUS10748</name>
</gene>
<dbReference type="EMBL" id="OC007543">
    <property type="protein sequence ID" value="CAD7266734.1"/>
    <property type="molecule type" value="Genomic_DNA"/>
</dbReference>
<sequence length="17" mass="1913">MSTMCRTHMRGSNTRSG</sequence>
<name>A0A7R9G4E9_TIMSH</name>